<keyword evidence="5" id="KW-0479">Metal-binding</keyword>
<name>A0A7R9DZ55_9NEOP</name>
<organism evidence="6">
    <name type="scientific">Timema monikensis</name>
    <dbReference type="NCBI Taxonomy" id="170555"/>
    <lineage>
        <taxon>Eukaryota</taxon>
        <taxon>Metazoa</taxon>
        <taxon>Ecdysozoa</taxon>
        <taxon>Arthropoda</taxon>
        <taxon>Hexapoda</taxon>
        <taxon>Insecta</taxon>
        <taxon>Pterygota</taxon>
        <taxon>Neoptera</taxon>
        <taxon>Polyneoptera</taxon>
        <taxon>Phasmatodea</taxon>
        <taxon>Timematodea</taxon>
        <taxon>Timematoidea</taxon>
        <taxon>Timematidae</taxon>
        <taxon>Timema</taxon>
    </lineage>
</organism>
<dbReference type="AlphaFoldDB" id="A0A7R9DZ55"/>
<proteinExistence type="predicted"/>
<dbReference type="InterPro" id="IPR011025">
    <property type="entry name" value="GproteinA_insert"/>
</dbReference>
<feature type="binding site" evidence="4">
    <location>
        <begin position="145"/>
        <end position="149"/>
    </location>
    <ligand>
        <name>GTP</name>
        <dbReference type="ChEBI" id="CHEBI:37565"/>
    </ligand>
</feature>
<sequence>MWSPKQIAKGSPVQVVDSEKSGPVRLGVTWYARKWAGVSSERAGMSSGSSEWSSVSSVWASVSSEWSDVWASVSIGEACVSIEWASVSSVCFLDRLDRIRLPGFNPTNQDILYSRKRTTAIQRIEFSMKVPKTYGGGTQAFWMFDVGGQRGERCKWIQVFEGIHAILFLAAASDFDQTLREDNTTNRLTESIKIFEDVWRSRFLLDAGFIIFLNKQDLLKEKIQSGKQVNRYFPDYEHYQLDKKEGNPFDEYTRAKCFIRDLFVNVTRKKRKDSEDIFQLPGLSIPVKQQQRSCFYHFTVATDTNNIKTVFQDVHTMIIENNLGSILN</sequence>
<evidence type="ECO:0000256" key="1">
    <source>
        <dbReference type="ARBA" id="ARBA00022741"/>
    </source>
</evidence>
<feature type="binding site" evidence="4">
    <location>
        <position position="301"/>
    </location>
    <ligand>
        <name>GTP</name>
        <dbReference type="ChEBI" id="CHEBI:37565"/>
    </ligand>
</feature>
<evidence type="ECO:0000256" key="2">
    <source>
        <dbReference type="ARBA" id="ARBA00023134"/>
    </source>
</evidence>
<dbReference type="SUPFAM" id="SSF47895">
    <property type="entry name" value="Transducin (alpha subunit), insertion domain"/>
    <property type="match status" value="1"/>
</dbReference>
<dbReference type="GO" id="GO:0005737">
    <property type="term" value="C:cytoplasm"/>
    <property type="evidence" value="ECO:0007669"/>
    <property type="project" value="TreeGrafter"/>
</dbReference>
<dbReference type="FunFam" id="3.40.50.300:FF:000720">
    <property type="entry name" value="Guanine nucleotide-binding protein G(k) subunit alpha"/>
    <property type="match status" value="1"/>
</dbReference>
<dbReference type="GO" id="GO:0007606">
    <property type="term" value="P:sensory perception of chemical stimulus"/>
    <property type="evidence" value="ECO:0007669"/>
    <property type="project" value="TreeGrafter"/>
</dbReference>
<dbReference type="GO" id="GO:0031683">
    <property type="term" value="F:G-protein beta/gamma-subunit complex binding"/>
    <property type="evidence" value="ECO:0007669"/>
    <property type="project" value="InterPro"/>
</dbReference>
<accession>A0A7R9DZ55</accession>
<dbReference type="GO" id="GO:0003924">
    <property type="term" value="F:GTPase activity"/>
    <property type="evidence" value="ECO:0007669"/>
    <property type="project" value="InterPro"/>
</dbReference>
<keyword evidence="5" id="KW-0460">Magnesium</keyword>
<dbReference type="GO" id="GO:0007191">
    <property type="term" value="P:adenylate cyclase-activating dopamine receptor signaling pathway"/>
    <property type="evidence" value="ECO:0007669"/>
    <property type="project" value="TreeGrafter"/>
</dbReference>
<keyword evidence="3" id="KW-0807">Transducer</keyword>
<dbReference type="SMART" id="SM00275">
    <property type="entry name" value="G_alpha"/>
    <property type="match status" value="1"/>
</dbReference>
<protein>
    <recommendedName>
        <fullName evidence="7">G protein alpha subunit</fullName>
    </recommendedName>
</protein>
<dbReference type="GO" id="GO:0046872">
    <property type="term" value="F:metal ion binding"/>
    <property type="evidence" value="ECO:0007669"/>
    <property type="project" value="UniProtKB-KW"/>
</dbReference>
<dbReference type="GO" id="GO:0005834">
    <property type="term" value="C:heterotrimeric G-protein complex"/>
    <property type="evidence" value="ECO:0007669"/>
    <property type="project" value="TreeGrafter"/>
</dbReference>
<dbReference type="GO" id="GO:0001664">
    <property type="term" value="F:G protein-coupled receptor binding"/>
    <property type="evidence" value="ECO:0007669"/>
    <property type="project" value="TreeGrafter"/>
</dbReference>
<feature type="binding site" evidence="5">
    <location>
        <position position="118"/>
    </location>
    <ligand>
        <name>Mg(2+)</name>
        <dbReference type="ChEBI" id="CHEBI:18420"/>
    </ligand>
</feature>
<feature type="binding site" evidence="4">
    <location>
        <begin position="112"/>
        <end position="118"/>
    </location>
    <ligand>
        <name>GTP</name>
        <dbReference type="ChEBI" id="CHEBI:37565"/>
    </ligand>
</feature>
<feature type="binding site" evidence="4">
    <location>
        <begin position="214"/>
        <end position="217"/>
    </location>
    <ligand>
        <name>GTP</name>
        <dbReference type="ChEBI" id="CHEBI:37565"/>
    </ligand>
</feature>
<dbReference type="SUPFAM" id="SSF52540">
    <property type="entry name" value="P-loop containing nucleoside triphosphate hydrolases"/>
    <property type="match status" value="1"/>
</dbReference>
<evidence type="ECO:0000313" key="6">
    <source>
        <dbReference type="EMBL" id="CAD7424447.1"/>
    </source>
</evidence>
<gene>
    <name evidence="6" type="ORF">TMSB3V08_LOCUS1392</name>
</gene>
<keyword evidence="2 4" id="KW-0342">GTP-binding</keyword>
<dbReference type="InterPro" id="IPR027417">
    <property type="entry name" value="P-loop_NTPase"/>
</dbReference>
<dbReference type="CDD" id="cd00066">
    <property type="entry name" value="G-alpha"/>
    <property type="match status" value="1"/>
</dbReference>
<keyword evidence="1 4" id="KW-0547">Nucleotide-binding</keyword>
<evidence type="ECO:0000256" key="3">
    <source>
        <dbReference type="ARBA" id="ARBA00023224"/>
    </source>
</evidence>
<evidence type="ECO:0008006" key="7">
    <source>
        <dbReference type="Google" id="ProtNLM"/>
    </source>
</evidence>
<dbReference type="Pfam" id="PF00503">
    <property type="entry name" value="G-alpha"/>
    <property type="match status" value="1"/>
</dbReference>
<dbReference type="PANTHER" id="PTHR10218:SF367">
    <property type="entry name" value="GUANINE NUCLEOTIDE-BINDING PROTEIN G(F) SUBUNIT ALPHA"/>
    <property type="match status" value="1"/>
</dbReference>
<dbReference type="EMBL" id="OB792790">
    <property type="protein sequence ID" value="CAD7424447.1"/>
    <property type="molecule type" value="Genomic_DNA"/>
</dbReference>
<dbReference type="Gene3D" id="1.10.400.10">
    <property type="entry name" value="GI Alpha 1, domain 2-like"/>
    <property type="match status" value="1"/>
</dbReference>
<dbReference type="PROSITE" id="PS51882">
    <property type="entry name" value="G_ALPHA"/>
    <property type="match status" value="1"/>
</dbReference>
<dbReference type="InterPro" id="IPR001019">
    <property type="entry name" value="Gprotein_alpha_su"/>
</dbReference>
<dbReference type="PANTHER" id="PTHR10218">
    <property type="entry name" value="GTP-BINDING PROTEIN ALPHA SUBUNIT"/>
    <property type="match status" value="1"/>
</dbReference>
<dbReference type="Gene3D" id="3.40.50.300">
    <property type="entry name" value="P-loop containing nucleotide triphosphate hydrolases"/>
    <property type="match status" value="1"/>
</dbReference>
<evidence type="ECO:0000256" key="4">
    <source>
        <dbReference type="PIRSR" id="PIRSR601019-1"/>
    </source>
</evidence>
<dbReference type="PRINTS" id="PR00318">
    <property type="entry name" value="GPROTEINA"/>
</dbReference>
<dbReference type="GO" id="GO:0005525">
    <property type="term" value="F:GTP binding"/>
    <property type="evidence" value="ECO:0007669"/>
    <property type="project" value="UniProtKB-KW"/>
</dbReference>
<evidence type="ECO:0000256" key="5">
    <source>
        <dbReference type="PIRSR" id="PIRSR601019-2"/>
    </source>
</evidence>
<reference evidence="6" key="1">
    <citation type="submission" date="2020-11" db="EMBL/GenBank/DDBJ databases">
        <authorList>
            <person name="Tran Van P."/>
        </authorList>
    </citation>
    <scope>NUCLEOTIDE SEQUENCE</scope>
</reference>